<dbReference type="InterPro" id="IPR052895">
    <property type="entry name" value="HetReg/Transcr_Mod"/>
</dbReference>
<dbReference type="Pfam" id="PF26639">
    <property type="entry name" value="Het-6_barrel"/>
    <property type="match status" value="1"/>
</dbReference>
<sequence>MTGWPLSISPSDWRHGKYLVKASDPETFTDPPIEKLEAGQIRVLELHPGARDDELKCSIRVCTLDSAARKIITADGDTFYPFSYEAVSYVWGSAERNHVLKCNKIIYVQGTLEGEERLLEMYQPSFETEVLITENLKEMLLDLRDTQDARSLWIDGICINQEDYEERAEQVKQMRSVYSYAERVVVWLGTEDKYKARAAFAVARKLASWYKDETTWHTALSRRDETEQWQTYGFHVWKLAKDDLLFIDQQEFQALRDGLLGKEWFCRTWVYQELALARDVILKWGDEEMGWDVLETAVKAFMELSLPQPPQNDGHKAVRDMGRKRLAVAMVRDHAHKYGREDSVGNPFSTEVKVDDLLLESLLVDVRSLRATNPLDKIYGILGLLLPVDGQDISVDYTTTVRGLYIQISKHLFHSPSPAFLDPNPGFRPLRALCYVQAHDEKVRLPSWVADWSTSWATQPLCFLSSLRAATAREAKFDFLSHRHAEQQGEAEEPHSLLQIAGIKSLAIAETFEVDDFERQAEILTSMPSKYPLTNDTYLDVYLSIFDAKDPVDFLLRSRRDGQQSFWRDYYPEKLPDTSSEQVAMTGNLSPASPPITADTLKRQFQRTRLEGVVLRSQTQQADRPIRNKNCRVGFVSTNGFMGVVPIASLPGDHIVLLLGAPVPFVVREVENGCHELIGECYVFGLMSGEGLEDLDESRIEDIILR</sequence>
<dbReference type="EMBL" id="JAXOVC010000008">
    <property type="protein sequence ID" value="KAK4497996.1"/>
    <property type="molecule type" value="Genomic_DNA"/>
</dbReference>
<dbReference type="InterPro" id="IPR010730">
    <property type="entry name" value="HET"/>
</dbReference>
<evidence type="ECO:0000313" key="2">
    <source>
        <dbReference type="EMBL" id="KAK4497996.1"/>
    </source>
</evidence>
<dbReference type="Pfam" id="PF06985">
    <property type="entry name" value="HET"/>
    <property type="match status" value="1"/>
</dbReference>
<organism evidence="2 3">
    <name type="scientific">Zasmidium cellare</name>
    <name type="common">Wine cellar mold</name>
    <name type="synonym">Racodium cellare</name>
    <dbReference type="NCBI Taxonomy" id="395010"/>
    <lineage>
        <taxon>Eukaryota</taxon>
        <taxon>Fungi</taxon>
        <taxon>Dikarya</taxon>
        <taxon>Ascomycota</taxon>
        <taxon>Pezizomycotina</taxon>
        <taxon>Dothideomycetes</taxon>
        <taxon>Dothideomycetidae</taxon>
        <taxon>Mycosphaerellales</taxon>
        <taxon>Mycosphaerellaceae</taxon>
        <taxon>Zasmidium</taxon>
    </lineage>
</organism>
<evidence type="ECO:0000313" key="3">
    <source>
        <dbReference type="Proteomes" id="UP001305779"/>
    </source>
</evidence>
<evidence type="ECO:0000259" key="1">
    <source>
        <dbReference type="Pfam" id="PF06985"/>
    </source>
</evidence>
<dbReference type="PANTHER" id="PTHR24148">
    <property type="entry name" value="ANKYRIN REPEAT DOMAIN-CONTAINING PROTEIN 39 HOMOLOG-RELATED"/>
    <property type="match status" value="1"/>
</dbReference>
<dbReference type="PANTHER" id="PTHR24148:SF64">
    <property type="entry name" value="HETEROKARYON INCOMPATIBILITY DOMAIN-CONTAINING PROTEIN"/>
    <property type="match status" value="1"/>
</dbReference>
<comment type="caution">
    <text evidence="2">The sequence shown here is derived from an EMBL/GenBank/DDBJ whole genome shotgun (WGS) entry which is preliminary data.</text>
</comment>
<keyword evidence="3" id="KW-1185">Reference proteome</keyword>
<reference evidence="2 3" key="1">
    <citation type="journal article" date="2023" name="G3 (Bethesda)">
        <title>A chromosome-level genome assembly of Zasmidium syzygii isolated from banana leaves.</title>
        <authorList>
            <person name="van Westerhoven A.C."/>
            <person name="Mehrabi R."/>
            <person name="Talebi R."/>
            <person name="Steentjes M.B.F."/>
            <person name="Corcolon B."/>
            <person name="Chong P.A."/>
            <person name="Kema G.H.J."/>
            <person name="Seidl M.F."/>
        </authorList>
    </citation>
    <scope>NUCLEOTIDE SEQUENCE [LARGE SCALE GENOMIC DNA]</scope>
    <source>
        <strain evidence="2 3">P124</strain>
    </source>
</reference>
<dbReference type="Proteomes" id="UP001305779">
    <property type="component" value="Unassembled WGS sequence"/>
</dbReference>
<feature type="domain" description="Heterokaryon incompatibility" evidence="1">
    <location>
        <begin position="84"/>
        <end position="273"/>
    </location>
</feature>
<protein>
    <recommendedName>
        <fullName evidence="1">Heterokaryon incompatibility domain-containing protein</fullName>
    </recommendedName>
</protein>
<accession>A0ABR0E9V2</accession>
<proteinExistence type="predicted"/>
<gene>
    <name evidence="2" type="ORF">PRZ48_010652</name>
</gene>
<name>A0ABR0E9V2_ZASCE</name>